<evidence type="ECO:0000256" key="1">
    <source>
        <dbReference type="SAM" id="MobiDB-lite"/>
    </source>
</evidence>
<feature type="region of interest" description="Disordered" evidence="1">
    <location>
        <begin position="50"/>
        <end position="69"/>
    </location>
</feature>
<proteinExistence type="predicted"/>
<evidence type="ECO:0000313" key="2">
    <source>
        <dbReference type="EMBL" id="KAJ8989271.1"/>
    </source>
</evidence>
<dbReference type="EMBL" id="JAJGCB010000015">
    <property type="protein sequence ID" value="KAJ8989271.1"/>
    <property type="molecule type" value="Genomic_DNA"/>
</dbReference>
<comment type="caution">
    <text evidence="2">The sequence shown here is derived from an EMBL/GenBank/DDBJ whole genome shotgun (WGS) entry which is preliminary data.</text>
</comment>
<accession>A0AAN6EPW4</accession>
<sequence length="163" mass="17596">MPIGFFECILPVLQQKREKGSRTYQETGSCDATVRFGRLVSYGLRAHHAGGISSGSSSSEDVHTGFMPECSRRPTPTRLFLISGLCSSTLSAIGNNPSSQRPTTSLPNDGKSRRTKDGVEPISPVSPGCFNFGKSSNGLDQCAGHFPRPSLMKSFILVRTQRS</sequence>
<feature type="compositionally biased region" description="Basic and acidic residues" evidence="1">
    <location>
        <begin position="110"/>
        <end position="119"/>
    </location>
</feature>
<gene>
    <name evidence="2" type="ORF">HRR80_006992</name>
</gene>
<feature type="compositionally biased region" description="Low complexity" evidence="1">
    <location>
        <begin position="50"/>
        <end position="59"/>
    </location>
</feature>
<reference evidence="2" key="1">
    <citation type="submission" date="2023-01" db="EMBL/GenBank/DDBJ databases">
        <title>Exophiala dermititidis isolated from Cystic Fibrosis Patient.</title>
        <authorList>
            <person name="Kurbessoian T."/>
            <person name="Crocker A."/>
            <person name="Murante D."/>
            <person name="Hogan D.A."/>
            <person name="Stajich J.E."/>
        </authorList>
    </citation>
    <scope>NUCLEOTIDE SEQUENCE</scope>
    <source>
        <strain evidence="2">Ex8</strain>
    </source>
</reference>
<protein>
    <submittedName>
        <fullName evidence="2">Uncharacterized protein</fullName>
    </submittedName>
</protein>
<dbReference type="Proteomes" id="UP001161757">
    <property type="component" value="Unassembled WGS sequence"/>
</dbReference>
<feature type="compositionally biased region" description="Polar residues" evidence="1">
    <location>
        <begin position="93"/>
        <end position="107"/>
    </location>
</feature>
<dbReference type="AlphaFoldDB" id="A0AAN6EPW4"/>
<feature type="region of interest" description="Disordered" evidence="1">
    <location>
        <begin position="93"/>
        <end position="123"/>
    </location>
</feature>
<organism evidence="2 3">
    <name type="scientific">Exophiala dermatitidis</name>
    <name type="common">Black yeast-like fungus</name>
    <name type="synonym">Wangiella dermatitidis</name>
    <dbReference type="NCBI Taxonomy" id="5970"/>
    <lineage>
        <taxon>Eukaryota</taxon>
        <taxon>Fungi</taxon>
        <taxon>Dikarya</taxon>
        <taxon>Ascomycota</taxon>
        <taxon>Pezizomycotina</taxon>
        <taxon>Eurotiomycetes</taxon>
        <taxon>Chaetothyriomycetidae</taxon>
        <taxon>Chaetothyriales</taxon>
        <taxon>Herpotrichiellaceae</taxon>
        <taxon>Exophiala</taxon>
    </lineage>
</organism>
<evidence type="ECO:0000313" key="3">
    <source>
        <dbReference type="Proteomes" id="UP001161757"/>
    </source>
</evidence>
<name>A0AAN6EPW4_EXODE</name>